<dbReference type="InterPro" id="IPR036273">
    <property type="entry name" value="CRAL/TRIO_N_dom_sf"/>
</dbReference>
<gene>
    <name evidence="1" type="ORF">AQUCO_04300055v1</name>
</gene>
<dbReference type="Proteomes" id="UP000230069">
    <property type="component" value="Unassembled WGS sequence"/>
</dbReference>
<evidence type="ECO:0008006" key="3">
    <source>
        <dbReference type="Google" id="ProtNLM"/>
    </source>
</evidence>
<evidence type="ECO:0000313" key="1">
    <source>
        <dbReference type="EMBL" id="PIA32858.1"/>
    </source>
</evidence>
<name>A0A2G5CNM6_AQUCA</name>
<dbReference type="EMBL" id="KZ305060">
    <property type="protein sequence ID" value="PIA32858.1"/>
    <property type="molecule type" value="Genomic_DNA"/>
</dbReference>
<accession>A0A2G5CNM6</accession>
<dbReference type="Gene3D" id="3.40.525.10">
    <property type="entry name" value="CRAL-TRIO lipid binding domain"/>
    <property type="match status" value="1"/>
</dbReference>
<dbReference type="OrthoDB" id="1434354at2759"/>
<protein>
    <recommendedName>
        <fullName evidence="3">CRAL/TRIO N-terminal domain-containing protein</fullName>
    </recommendedName>
</protein>
<dbReference type="AlphaFoldDB" id="A0A2G5CNM6"/>
<dbReference type="InterPro" id="IPR036865">
    <property type="entry name" value="CRAL-TRIO_dom_sf"/>
</dbReference>
<dbReference type="PANTHER" id="PTHR46277:SF3">
    <property type="entry name" value="BINDING PROTEIN, PUTATIVE-RELATED"/>
    <property type="match status" value="1"/>
</dbReference>
<dbReference type="InParanoid" id="A0A2G5CNM6"/>
<reference evidence="1 2" key="1">
    <citation type="submission" date="2017-09" db="EMBL/GenBank/DDBJ databases">
        <title>WGS assembly of Aquilegia coerulea Goldsmith.</title>
        <authorList>
            <person name="Hodges S."/>
            <person name="Kramer E."/>
            <person name="Nordborg M."/>
            <person name="Tomkins J."/>
            <person name="Borevitz J."/>
            <person name="Derieg N."/>
            <person name="Yan J."/>
            <person name="Mihaltcheva S."/>
            <person name="Hayes R.D."/>
            <person name="Rokhsar D."/>
        </authorList>
    </citation>
    <scope>NUCLEOTIDE SEQUENCE [LARGE SCALE GENOMIC DNA]</scope>
    <source>
        <strain evidence="2">cv. Goldsmith</strain>
    </source>
</reference>
<dbReference type="SUPFAM" id="SSF46938">
    <property type="entry name" value="CRAL/TRIO N-terminal domain"/>
    <property type="match status" value="1"/>
</dbReference>
<proteinExistence type="predicted"/>
<evidence type="ECO:0000313" key="2">
    <source>
        <dbReference type="Proteomes" id="UP000230069"/>
    </source>
</evidence>
<organism evidence="1 2">
    <name type="scientific">Aquilegia coerulea</name>
    <name type="common">Rocky mountain columbine</name>
    <dbReference type="NCBI Taxonomy" id="218851"/>
    <lineage>
        <taxon>Eukaryota</taxon>
        <taxon>Viridiplantae</taxon>
        <taxon>Streptophyta</taxon>
        <taxon>Embryophyta</taxon>
        <taxon>Tracheophyta</taxon>
        <taxon>Spermatophyta</taxon>
        <taxon>Magnoliopsida</taxon>
        <taxon>Ranunculales</taxon>
        <taxon>Ranunculaceae</taxon>
        <taxon>Thalictroideae</taxon>
        <taxon>Aquilegia</taxon>
    </lineage>
</organism>
<dbReference type="PANTHER" id="PTHR46277">
    <property type="entry name" value="OS03G0850700 PROTEIN"/>
    <property type="match status" value="1"/>
</dbReference>
<keyword evidence="2" id="KW-1185">Reference proteome</keyword>
<sequence>MDNISKENKKEEIINMDSSEIMQQKLCLMRSFVEKHDPTSKEVDDVVLKRFLRHRKLDVQMASDAFLKYLNWRKAFVPNGFISELEIRNGLSQKKMFMQGFDKKGRPLAVVLHGKHVPVKNQETLEELKRCEMVRNNVSSSQTLQIGDSQKTTSMAA</sequence>